<reference evidence="3" key="1">
    <citation type="journal article" date="2022" name="Int. J. Syst. Evol. Microbiol.">
        <title>Pseudomonas aegrilactucae sp. nov. and Pseudomonas morbosilactucae sp. nov., pathogens causing bacterial rot of lettuce in Japan.</title>
        <authorList>
            <person name="Sawada H."/>
            <person name="Fujikawa T."/>
            <person name="Satou M."/>
        </authorList>
    </citation>
    <scope>NUCLEOTIDE SEQUENCE</scope>
    <source>
        <strain evidence="3">MAFF 301350</strain>
    </source>
</reference>
<evidence type="ECO:0000313" key="3">
    <source>
        <dbReference type="EMBL" id="MBV6289955.1"/>
    </source>
</evidence>
<proteinExistence type="predicted"/>
<feature type="transmembrane region" description="Helical" evidence="2">
    <location>
        <begin position="6"/>
        <end position="29"/>
    </location>
</feature>
<name>A0A9Q3AH41_9PSED</name>
<gene>
    <name evidence="3" type="ORF">KUO17_23505</name>
</gene>
<dbReference type="RefSeq" id="WP_217977982.1">
    <property type="nucleotide sequence ID" value="NZ_JAHTBI010000102.1"/>
</dbReference>
<comment type="caution">
    <text evidence="3">The sequence shown here is derived from an EMBL/GenBank/DDBJ whole genome shotgun (WGS) entry which is preliminary data.</text>
</comment>
<keyword evidence="2" id="KW-1133">Transmembrane helix</keyword>
<dbReference type="Pfam" id="PF07963">
    <property type="entry name" value="N_methyl"/>
    <property type="match status" value="1"/>
</dbReference>
<dbReference type="Pfam" id="PF16732">
    <property type="entry name" value="ComP_DUS"/>
    <property type="match status" value="1"/>
</dbReference>
<dbReference type="Proteomes" id="UP001106592">
    <property type="component" value="Unassembled WGS sequence"/>
</dbReference>
<protein>
    <submittedName>
        <fullName evidence="3">Prepilin-type N-terminal cleavage/methylation domain-containing protein</fullName>
    </submittedName>
</protein>
<keyword evidence="2" id="KW-0472">Membrane</keyword>
<organism evidence="3 4">
    <name type="scientific">Pseudomonas aegrilactucae</name>
    <dbReference type="NCBI Taxonomy" id="2854028"/>
    <lineage>
        <taxon>Bacteria</taxon>
        <taxon>Pseudomonadati</taxon>
        <taxon>Pseudomonadota</taxon>
        <taxon>Gammaproteobacteria</taxon>
        <taxon>Pseudomonadales</taxon>
        <taxon>Pseudomonadaceae</taxon>
        <taxon>Pseudomonas</taxon>
    </lineage>
</organism>
<dbReference type="GO" id="GO:0043683">
    <property type="term" value="P:type IV pilus assembly"/>
    <property type="evidence" value="ECO:0007669"/>
    <property type="project" value="InterPro"/>
</dbReference>
<reference evidence="3" key="2">
    <citation type="journal article" date="2023" name="Plant Pathol.">
        <title>Dismantling and reorganizing Pseudomonas marginalis sensu#lato.</title>
        <authorList>
            <person name="Sawada H."/>
            <person name="Fujikawa T."/>
            <person name="Satou M."/>
        </authorList>
    </citation>
    <scope>NUCLEOTIDE SEQUENCE</scope>
    <source>
        <strain evidence="3">MAFF 301350</strain>
    </source>
</reference>
<evidence type="ECO:0000256" key="2">
    <source>
        <dbReference type="SAM" id="Phobius"/>
    </source>
</evidence>
<evidence type="ECO:0000313" key="4">
    <source>
        <dbReference type="Proteomes" id="UP001106592"/>
    </source>
</evidence>
<feature type="region of interest" description="Disordered" evidence="1">
    <location>
        <begin position="57"/>
        <end position="78"/>
    </location>
</feature>
<dbReference type="InterPro" id="IPR031982">
    <property type="entry name" value="PilE-like"/>
</dbReference>
<dbReference type="EMBL" id="JAHTBI010000102">
    <property type="protein sequence ID" value="MBV6289955.1"/>
    <property type="molecule type" value="Genomic_DNA"/>
</dbReference>
<evidence type="ECO:0000256" key="1">
    <source>
        <dbReference type="SAM" id="MobiDB-lite"/>
    </source>
</evidence>
<keyword evidence="4" id="KW-1185">Reference proteome</keyword>
<dbReference type="AlphaFoldDB" id="A0A9Q3AH41"/>
<sequence length="132" mass="14263">MHELGLSLIELLIVVAVVGILAGIAYPSYTDTVKSAARIEVAGMLFESAQQLERHRARTGEYADSDTVTTPLPSGTRHYSLHASREAERFSLVARRRAEGLMAADLCGDFELDHRGVQGNPHGDAGQGCWGN</sequence>
<dbReference type="InterPro" id="IPR012902">
    <property type="entry name" value="N_methyl_site"/>
</dbReference>
<accession>A0A9Q3AH41</accession>
<keyword evidence="2" id="KW-0812">Transmembrane</keyword>
<dbReference type="NCBIfam" id="TIGR02532">
    <property type="entry name" value="IV_pilin_GFxxxE"/>
    <property type="match status" value="1"/>
</dbReference>